<feature type="chain" id="PRO_5019313942" evidence="1">
    <location>
        <begin position="23"/>
        <end position="815"/>
    </location>
</feature>
<dbReference type="PANTHER" id="PTHR33361">
    <property type="entry name" value="GLR0591 PROTEIN"/>
    <property type="match status" value="1"/>
</dbReference>
<gene>
    <name evidence="3" type="ORF">NCTC10113_01064</name>
</gene>
<dbReference type="PANTHER" id="PTHR33361:SF2">
    <property type="entry name" value="DUF885 DOMAIN-CONTAINING PROTEIN"/>
    <property type="match status" value="1"/>
</dbReference>
<accession>A0A448ZYD5</accession>
<dbReference type="GO" id="GO:0006793">
    <property type="term" value="P:phosphorus metabolic process"/>
    <property type="evidence" value="ECO:0007669"/>
    <property type="project" value="UniProtKB-ARBA"/>
</dbReference>
<evidence type="ECO:0000256" key="1">
    <source>
        <dbReference type="SAM" id="SignalP"/>
    </source>
</evidence>
<reference evidence="3" key="1">
    <citation type="submission" date="2019-01" db="EMBL/GenBank/DDBJ databases">
        <authorList>
            <consortium name="Pathogen Informatics"/>
        </authorList>
    </citation>
    <scope>NUCLEOTIDE SEQUENCE [LARGE SCALE GENOMIC DNA]</scope>
    <source>
        <strain evidence="3">NCTC10113</strain>
    </source>
</reference>
<evidence type="ECO:0000313" key="3">
    <source>
        <dbReference type="EMBL" id="VEU56176.1"/>
    </source>
</evidence>
<sequence>MLKRNKILLSAAGIFANLMPLAAISARCGRLTESEKQAQNVVTLKDKFNKEFKEKFPIPFPDAKENEEIIKFIQSYIDEINKINTTNLDNDVVAWINGLKYNWEVQQGNYKNGLRYLFSSFDAGPSDTYVANAFEENILLDNEEAKDKAETDAKKEIAKRWYDAAKEAVGKNLVPSKLFIKNNVTSFLSNLYAKKLEEFLNSSKTEITVKELIGFNSTKAEKDYTLQDYVDRFYDYYVSEYYKASTFGKGQDLAELKLYKAKQSTIDEKENILEFKATDGTYKQVYGLGLTDKDLSQDKAGIGYIPGKAGGLTGKDIYKQILKMCTTSEYTDQQVYDKGVTSTKSAATNMETIANAIADLIKGKDEDWTTTIKYDEDGLGSANVADKTLNIRKDKKINLPDFYKWLNSEDFFFGREDSSYYSADYKKQLEQDPVLAKGRTFLTDLGYDHLKSSTKQYGSITEQQFYYGALEAFKGYEQFKKTTMDYGRSFFGNKVPDYDIQTYEYAKRSIVGVGAEDPENKRFSFNCDPYYSLPKWSVTSFANHESIMGHHNQFMYADNFLAKVGGVNLGPRTFNYTSYIEGWALFMEWFGIEAGYYGTPDYTSDDYYAMPKDFSFAKGITSFATADNVSKPEVIEQIKNLHGGVYWNKVAETNKYTDKDEDHAKAAIKLANMLQYIGALNEAQLRNMRLAVDTAYHGGTVAGNSDLPAGASIKQARDYMTKNSALGIGDITSESKRYFNLAGQATSYNSGKEVFMDLYKKIHNKIGLTREQFINQVTPEFKEHGQIKKFFDLILRNSALPMGAIEEIMKRVYGI</sequence>
<protein>
    <submittedName>
        <fullName evidence="3">Bacterial protein of uncharacterized function (DUF885)</fullName>
    </submittedName>
</protein>
<dbReference type="AlphaFoldDB" id="A0A448ZYD5"/>
<evidence type="ECO:0000259" key="2">
    <source>
        <dbReference type="PROSITE" id="PS50035"/>
    </source>
</evidence>
<keyword evidence="1" id="KW-0732">Signal</keyword>
<dbReference type="Pfam" id="PF05960">
    <property type="entry name" value="DUF885"/>
    <property type="match status" value="2"/>
</dbReference>
<proteinExistence type="predicted"/>
<organism evidence="3">
    <name type="scientific">Metamycoplasma salivarium</name>
    <name type="common">Mycoplasma salivarium</name>
    <dbReference type="NCBI Taxonomy" id="2124"/>
    <lineage>
        <taxon>Bacteria</taxon>
        <taxon>Bacillati</taxon>
        <taxon>Mycoplasmatota</taxon>
        <taxon>Mycoplasmoidales</taxon>
        <taxon>Metamycoplasmataceae</taxon>
        <taxon>Metamycoplasma</taxon>
    </lineage>
</organism>
<feature type="domain" description="PLD phosphodiesterase" evidence="2">
    <location>
        <begin position="546"/>
        <end position="573"/>
    </location>
</feature>
<dbReference type="PROSITE" id="PS50035">
    <property type="entry name" value="PLD"/>
    <property type="match status" value="1"/>
</dbReference>
<geneLocation type="plasmid" evidence="3">
    <name>2</name>
</geneLocation>
<keyword evidence="3" id="KW-0614">Plasmid</keyword>
<dbReference type="InterPro" id="IPR001736">
    <property type="entry name" value="PLipase_D/transphosphatidylase"/>
</dbReference>
<name>A0A448ZYD5_METSV</name>
<dbReference type="InterPro" id="IPR010281">
    <property type="entry name" value="DUF885"/>
</dbReference>
<dbReference type="RefSeq" id="WP_024544045.1">
    <property type="nucleotide sequence ID" value="NZ_LR214938.2"/>
</dbReference>
<feature type="signal peptide" evidence="1">
    <location>
        <begin position="1"/>
        <end position="22"/>
    </location>
</feature>
<dbReference type="GO" id="GO:0003824">
    <property type="term" value="F:catalytic activity"/>
    <property type="evidence" value="ECO:0007669"/>
    <property type="project" value="InterPro"/>
</dbReference>
<dbReference type="EMBL" id="LR214939">
    <property type="protein sequence ID" value="VEU56176.1"/>
    <property type="molecule type" value="Genomic_DNA"/>
</dbReference>